<evidence type="ECO:0000313" key="3">
    <source>
        <dbReference type="Proteomes" id="UP000887226"/>
    </source>
</evidence>
<evidence type="ECO:0000313" key="2">
    <source>
        <dbReference type="EMBL" id="KAG9246786.1"/>
    </source>
</evidence>
<comment type="caution">
    <text evidence="2">The sequence shown here is derived from an EMBL/GenBank/DDBJ whole genome shotgun (WGS) entry which is preliminary data.</text>
</comment>
<organism evidence="2 3">
    <name type="scientific">Calycina marina</name>
    <dbReference type="NCBI Taxonomy" id="1763456"/>
    <lineage>
        <taxon>Eukaryota</taxon>
        <taxon>Fungi</taxon>
        <taxon>Dikarya</taxon>
        <taxon>Ascomycota</taxon>
        <taxon>Pezizomycotina</taxon>
        <taxon>Leotiomycetes</taxon>
        <taxon>Helotiales</taxon>
        <taxon>Pezizellaceae</taxon>
        <taxon>Calycina</taxon>
    </lineage>
</organism>
<sequence length="269" mass="29882">MPTPTNKKLSNAKMIALKPISSHVAAPAVEASKHKRFGSEEPEPFLSTAPEITEIFGDSSDDSNDDDSDDAPEEYNQETAVKDHVAQDQDAIKAIEIQKAALREKRKERDAKLTQQAEVANRKRKRNESSKQASSMKKLKAAESVAEAEDTMNIAVEDEPAMSVSRTHKFLTNDKLPEFLPAEFLQGDESEYEDTAPTTQAMIRKTTKRVVPVVKKPKDRQKGSTIYRVTETVDSRLAPKASLHARSEKARKMHGGNRKPFANGFFTSA</sequence>
<feature type="region of interest" description="Disordered" evidence="1">
    <location>
        <begin position="27"/>
        <end position="87"/>
    </location>
</feature>
<gene>
    <name evidence="2" type="ORF">BJ878DRAFT_416137</name>
</gene>
<dbReference type="Pfam" id="PF08297">
    <property type="entry name" value="U3_snoRNA_assoc"/>
    <property type="match status" value="1"/>
</dbReference>
<dbReference type="OrthoDB" id="5245631at2759"/>
<dbReference type="Proteomes" id="UP000887226">
    <property type="component" value="Unassembled WGS sequence"/>
</dbReference>
<feature type="compositionally biased region" description="Acidic residues" evidence="1">
    <location>
        <begin position="59"/>
        <end position="76"/>
    </location>
</feature>
<reference evidence="2" key="1">
    <citation type="journal article" date="2021" name="IMA Fungus">
        <title>Genomic characterization of three marine fungi, including Emericellopsis atlantica sp. nov. with signatures of a generalist lifestyle and marine biomass degradation.</title>
        <authorList>
            <person name="Hagestad O.C."/>
            <person name="Hou L."/>
            <person name="Andersen J.H."/>
            <person name="Hansen E.H."/>
            <person name="Altermark B."/>
            <person name="Li C."/>
            <person name="Kuhnert E."/>
            <person name="Cox R.J."/>
            <person name="Crous P.W."/>
            <person name="Spatafora J.W."/>
            <person name="Lail K."/>
            <person name="Amirebrahimi M."/>
            <person name="Lipzen A."/>
            <person name="Pangilinan J."/>
            <person name="Andreopoulos W."/>
            <person name="Hayes R.D."/>
            <person name="Ng V."/>
            <person name="Grigoriev I.V."/>
            <person name="Jackson S.A."/>
            <person name="Sutton T.D.S."/>
            <person name="Dobson A.D.W."/>
            <person name="Rama T."/>
        </authorList>
    </citation>
    <scope>NUCLEOTIDE SEQUENCE</scope>
    <source>
        <strain evidence="2">TRa3180A</strain>
    </source>
</reference>
<dbReference type="GO" id="GO:0030515">
    <property type="term" value="F:snoRNA binding"/>
    <property type="evidence" value="ECO:0007669"/>
    <property type="project" value="InterPro"/>
</dbReference>
<dbReference type="AlphaFoldDB" id="A0A9P7Z7N7"/>
<keyword evidence="3" id="KW-1185">Reference proteome</keyword>
<evidence type="ECO:0000256" key="1">
    <source>
        <dbReference type="SAM" id="MobiDB-lite"/>
    </source>
</evidence>
<feature type="region of interest" description="Disordered" evidence="1">
    <location>
        <begin position="240"/>
        <end position="269"/>
    </location>
</feature>
<protein>
    <submittedName>
        <fullName evidence="2">Uncharacterized protein</fullName>
    </submittedName>
</protein>
<feature type="region of interest" description="Disordered" evidence="1">
    <location>
        <begin position="104"/>
        <end position="148"/>
    </location>
</feature>
<dbReference type="GO" id="GO:0006364">
    <property type="term" value="P:rRNA processing"/>
    <property type="evidence" value="ECO:0007669"/>
    <property type="project" value="InterPro"/>
</dbReference>
<name>A0A9P7Z7N7_9HELO</name>
<dbReference type="EMBL" id="MU253792">
    <property type="protein sequence ID" value="KAG9246786.1"/>
    <property type="molecule type" value="Genomic_DNA"/>
</dbReference>
<accession>A0A9P7Z7N7</accession>
<dbReference type="InterPro" id="IPR013268">
    <property type="entry name" value="UTP16"/>
</dbReference>
<proteinExistence type="predicted"/>